<evidence type="ECO:0000256" key="1">
    <source>
        <dbReference type="ARBA" id="ARBA00004141"/>
    </source>
</evidence>
<keyword evidence="9" id="KW-1185">Reference proteome</keyword>
<reference evidence="8 9" key="1">
    <citation type="submission" date="2024-08" db="EMBL/GenBank/DDBJ databases">
        <title>Genome mining of Saccharopolyspora cebuensis PGLac3 from Nigerian medicinal plant.</title>
        <authorList>
            <person name="Ezeobiora C.E."/>
            <person name="Igbokwe N.H."/>
            <person name="Amin D.H."/>
            <person name="Mendie U.E."/>
        </authorList>
    </citation>
    <scope>NUCLEOTIDE SEQUENCE [LARGE SCALE GENOMIC DNA]</scope>
    <source>
        <strain evidence="8 9">PGLac3</strain>
    </source>
</reference>
<feature type="transmembrane region" description="Helical" evidence="6">
    <location>
        <begin position="205"/>
        <end position="229"/>
    </location>
</feature>
<evidence type="ECO:0000256" key="3">
    <source>
        <dbReference type="ARBA" id="ARBA00022989"/>
    </source>
</evidence>
<feature type="transmembrane region" description="Helical" evidence="6">
    <location>
        <begin position="147"/>
        <end position="171"/>
    </location>
</feature>
<protein>
    <submittedName>
        <fullName evidence="8">ABC transporter permease</fullName>
    </submittedName>
</protein>
<dbReference type="PANTHER" id="PTHR43027">
    <property type="entry name" value="DOXORUBICIN RESISTANCE ABC TRANSPORTER PERMEASE PROTEIN DRRC-RELATED"/>
    <property type="match status" value="1"/>
</dbReference>
<evidence type="ECO:0000313" key="9">
    <source>
        <dbReference type="Proteomes" id="UP001564626"/>
    </source>
</evidence>
<feature type="domain" description="ABC-2 type transporter transmembrane" evidence="7">
    <location>
        <begin position="15"/>
        <end position="222"/>
    </location>
</feature>
<accession>A0ABV4CLH2</accession>
<sequence length="257" mass="25805">MAEPVEAVRPGPRAWGLLIATEAKLVLRDTAGIVVPLGLPVLLMVMNGLGSDGAGIPELGGLPAFDAVVVPMTMAMVLAMTGVVNMPSFLATYRRTGVLRRLSVTPAHPWMVLAAQVVVGVAQSLIGIGLALVVARLGFGLAAPRSPLGAVAAFALVVVAMYALGMLVAAVSPTPNSAVAIGLVGFFAIFATGGGFGGRQHLPEGLAAVGAHLPFGAGMDVLTACWTGVVPDAGQLIALAVSAALSGIAAAALFRWT</sequence>
<evidence type="ECO:0000256" key="6">
    <source>
        <dbReference type="SAM" id="Phobius"/>
    </source>
</evidence>
<dbReference type="InterPro" id="IPR052902">
    <property type="entry name" value="ABC-2_transporter"/>
</dbReference>
<organism evidence="8 9">
    <name type="scientific">Saccharopolyspora cebuensis</name>
    <dbReference type="NCBI Taxonomy" id="418759"/>
    <lineage>
        <taxon>Bacteria</taxon>
        <taxon>Bacillati</taxon>
        <taxon>Actinomycetota</taxon>
        <taxon>Actinomycetes</taxon>
        <taxon>Pseudonocardiales</taxon>
        <taxon>Pseudonocardiaceae</taxon>
        <taxon>Saccharopolyspora</taxon>
    </lineage>
</organism>
<comment type="subcellular location">
    <subcellularLocation>
        <location evidence="1">Membrane</location>
        <topology evidence="1">Multi-pass membrane protein</topology>
    </subcellularLocation>
</comment>
<feature type="transmembrane region" description="Helical" evidence="6">
    <location>
        <begin position="110"/>
        <end position="135"/>
    </location>
</feature>
<dbReference type="InterPro" id="IPR013525">
    <property type="entry name" value="ABC2_TM"/>
</dbReference>
<keyword evidence="4 6" id="KW-0472">Membrane</keyword>
<proteinExistence type="predicted"/>
<dbReference type="InterPro" id="IPR000412">
    <property type="entry name" value="ABC_2_transport"/>
</dbReference>
<comment type="caution">
    <text evidence="8">The sequence shown here is derived from an EMBL/GenBank/DDBJ whole genome shotgun (WGS) entry which is preliminary data.</text>
</comment>
<dbReference type="RefSeq" id="WP_345365084.1">
    <property type="nucleotide sequence ID" value="NZ_BAABII010000013.1"/>
</dbReference>
<keyword evidence="5" id="KW-0046">Antibiotic resistance</keyword>
<evidence type="ECO:0000256" key="4">
    <source>
        <dbReference type="ARBA" id="ARBA00023136"/>
    </source>
</evidence>
<feature type="transmembrane region" description="Helical" evidence="6">
    <location>
        <begin position="177"/>
        <end position="198"/>
    </location>
</feature>
<dbReference type="PIRSF" id="PIRSF006648">
    <property type="entry name" value="DrrB"/>
    <property type="match status" value="1"/>
</dbReference>
<feature type="transmembrane region" description="Helical" evidence="6">
    <location>
        <begin position="62"/>
        <end position="90"/>
    </location>
</feature>
<evidence type="ECO:0000259" key="7">
    <source>
        <dbReference type="Pfam" id="PF01061"/>
    </source>
</evidence>
<dbReference type="EMBL" id="JBGEHV010000026">
    <property type="protein sequence ID" value="MEY8040822.1"/>
    <property type="molecule type" value="Genomic_DNA"/>
</dbReference>
<gene>
    <name evidence="8" type="ORF">AB8O55_15545</name>
</gene>
<dbReference type="Pfam" id="PF01061">
    <property type="entry name" value="ABC2_membrane"/>
    <property type="match status" value="1"/>
</dbReference>
<name>A0ABV4CLH2_9PSEU</name>
<evidence type="ECO:0000256" key="5">
    <source>
        <dbReference type="ARBA" id="ARBA00023251"/>
    </source>
</evidence>
<dbReference type="PANTHER" id="PTHR43027:SF2">
    <property type="entry name" value="TRANSPORT PERMEASE PROTEIN"/>
    <property type="match status" value="1"/>
</dbReference>
<feature type="transmembrane region" description="Helical" evidence="6">
    <location>
        <begin position="31"/>
        <end position="50"/>
    </location>
</feature>
<evidence type="ECO:0000256" key="2">
    <source>
        <dbReference type="ARBA" id="ARBA00022692"/>
    </source>
</evidence>
<dbReference type="Proteomes" id="UP001564626">
    <property type="component" value="Unassembled WGS sequence"/>
</dbReference>
<keyword evidence="3 6" id="KW-1133">Transmembrane helix</keyword>
<feature type="transmembrane region" description="Helical" evidence="6">
    <location>
        <begin position="235"/>
        <end position="254"/>
    </location>
</feature>
<evidence type="ECO:0000313" key="8">
    <source>
        <dbReference type="EMBL" id="MEY8040822.1"/>
    </source>
</evidence>
<keyword evidence="2 6" id="KW-0812">Transmembrane</keyword>